<dbReference type="PANTHER" id="PTHR43867">
    <property type="entry name" value="CELLULOSE SYNTHASE CATALYTIC SUBUNIT A [UDP-FORMING]"/>
    <property type="match status" value="1"/>
</dbReference>
<dbReference type="InterPro" id="IPR029044">
    <property type="entry name" value="Nucleotide-diphossugar_trans"/>
</dbReference>
<sequence length="905" mass="101952">MSGISLFAVRSENLQCRMRAPAPWQPAANRSFVPQPLEPEKAMSSRKFGLNLVVVLAIAALFTGFWALINRPVTAPNWPEQISGFSYSPFQQGQYPQKEQYPTDDEMRRDLEIMSKLTDNIRTYSVDGSLGDIPKLAEEFGLRVTLGIWISPDLARNEREILRAIDLANTSRSVVRVVVGNEAIFRKEITAAELSVILDRVRAAVKVPVTTSEQWHVWEENPSLAKHVDLIAAHVLPYWEHVPMEQSGQFVLDRARDLKKMFPKKPLLLSEVGWPSNGRMRGGADASPADQAIYLRTLVNKLNRQGFNYFVIEAFDQPWKASDEGSVGAYWGVFNAARQQKFNFEGPVVAIPQWRVLAIGSVVLALLSLILLMIDGSALRQRGRTFLTFIAFLCGSVLVWIGYDYSQQYSTWFSLTVGFLLALGALGVFIVLLTEAHELAEAVWTHKRRREFLPVVGDSDYRPKVSIHVPCYNEPPEMVKQTLNALANLDYPDFEVLIIDNNTKDPAVWEPVRDYCETLGPRFKFFHVAPLAGFKGGALNYLIPHTAKDAEVIAVIDSDYCVDPNWLKHMVPHFADPKIAVVQSPQDYRDQNESTFKKLCYAEYKGFFHIGMVTRNDRDAIIQHGTMTMTRRSVLEELGWADWCICEDAELGLRVFEKGLSAAYYHTSYGKGLMPDTFIDFKKQRFRWAYGAIQIIKRHTASLLRGKDTELTRGQRYHFLAGWLPWVADGMNIFFTVGALLWSSAMIIVPQRVDPPLLIFAIPPLALFVFKVGKIIFLYRRAVGVNLKDAFCAALAGLALSHTIAKAVLYGFFTSSIPFFRTPKNADNHGFWVAISEAREEMFVMLLLWSAALGIFLVNGLPSNDMRFWVTMLLVQSLPYLAALIMAFLSSLPKPAVEGETAPAV</sequence>
<evidence type="ECO:0000256" key="8">
    <source>
        <dbReference type="ARBA" id="ARBA00022989"/>
    </source>
</evidence>
<feature type="transmembrane region" description="Helical" evidence="14">
    <location>
        <begin position="409"/>
        <end position="433"/>
    </location>
</feature>
<feature type="transmembrane region" description="Helical" evidence="14">
    <location>
        <begin position="868"/>
        <end position="889"/>
    </location>
</feature>
<keyword evidence="9 14" id="KW-0472">Membrane</keyword>
<evidence type="ECO:0000256" key="9">
    <source>
        <dbReference type="ARBA" id="ARBA00023136"/>
    </source>
</evidence>
<feature type="transmembrane region" description="Helical" evidence="14">
    <location>
        <begin position="48"/>
        <end position="69"/>
    </location>
</feature>
<keyword evidence="6 14" id="KW-0812">Transmembrane</keyword>
<evidence type="ECO:0000256" key="4">
    <source>
        <dbReference type="ARBA" id="ARBA00022676"/>
    </source>
</evidence>
<dbReference type="PANTHER" id="PTHR43867:SF4">
    <property type="entry name" value="BETA-(1-3)-GLUCOSYL TRANSFERASE"/>
    <property type="match status" value="1"/>
</dbReference>
<evidence type="ECO:0000256" key="12">
    <source>
        <dbReference type="ARBA" id="ARBA00068721"/>
    </source>
</evidence>
<feature type="transmembrane region" description="Helical" evidence="14">
    <location>
        <begin position="723"/>
        <end position="745"/>
    </location>
</feature>
<organism evidence="16 17">
    <name type="scientific">Pseudomonas fluorescens</name>
    <dbReference type="NCBI Taxonomy" id="294"/>
    <lineage>
        <taxon>Bacteria</taxon>
        <taxon>Pseudomonadati</taxon>
        <taxon>Pseudomonadota</taxon>
        <taxon>Gammaproteobacteria</taxon>
        <taxon>Pseudomonadales</taxon>
        <taxon>Pseudomonadaceae</taxon>
        <taxon>Pseudomonas</taxon>
    </lineage>
</organism>
<reference evidence="16 17" key="1">
    <citation type="submission" date="2019-09" db="EMBL/GenBank/DDBJ databases">
        <authorList>
            <person name="Chandra G."/>
            <person name="Truman W A."/>
        </authorList>
    </citation>
    <scope>NUCLEOTIDE SEQUENCE [LARGE SCALE GENOMIC DNA]</scope>
    <source>
        <strain evidence="16">PS943</strain>
    </source>
</reference>
<protein>
    <recommendedName>
        <fullName evidence="12">Beta-monoglucosyldiacylglycerol synthase</fullName>
        <ecNumber evidence="11">2.4.1.336</ecNumber>
    </recommendedName>
    <alternativeName>
        <fullName evidence="13">UDP-glucose:1,2-diacylglycerol 3-beta-D-glucosyltransferase</fullName>
    </alternativeName>
</protein>
<keyword evidence="8 14" id="KW-1133">Transmembrane helix</keyword>
<dbReference type="InterPro" id="IPR017853">
    <property type="entry name" value="GH"/>
</dbReference>
<dbReference type="EC" id="2.4.1.336" evidence="11"/>
<evidence type="ECO:0000256" key="13">
    <source>
        <dbReference type="ARBA" id="ARBA00078564"/>
    </source>
</evidence>
<dbReference type="Gene3D" id="3.20.20.80">
    <property type="entry name" value="Glycosidases"/>
    <property type="match status" value="1"/>
</dbReference>
<gene>
    <name evidence="16" type="ORF">PS943_00131</name>
</gene>
<evidence type="ECO:0000259" key="15">
    <source>
        <dbReference type="Pfam" id="PF00535"/>
    </source>
</evidence>
<keyword evidence="3" id="KW-0997">Cell inner membrane</keyword>
<dbReference type="InterPro" id="IPR050321">
    <property type="entry name" value="Glycosyltr_2/OpgH_subfam"/>
</dbReference>
<evidence type="ECO:0000256" key="10">
    <source>
        <dbReference type="ARBA" id="ARBA00053004"/>
    </source>
</evidence>
<comment type="pathway">
    <text evidence="2">Glycan metabolism.</text>
</comment>
<feature type="transmembrane region" description="Helical" evidence="14">
    <location>
        <begin position="354"/>
        <end position="374"/>
    </location>
</feature>
<feature type="transmembrane region" description="Helical" evidence="14">
    <location>
        <begin position="842"/>
        <end position="861"/>
    </location>
</feature>
<name>A0A5E7VWF0_PSEFL</name>
<keyword evidence="3" id="KW-1003">Cell membrane</keyword>
<keyword evidence="5" id="KW-0808">Transferase</keyword>
<keyword evidence="7" id="KW-0460">Magnesium</keyword>
<evidence type="ECO:0000256" key="1">
    <source>
        <dbReference type="ARBA" id="ARBA00004141"/>
    </source>
</evidence>
<evidence type="ECO:0000313" key="16">
    <source>
        <dbReference type="EMBL" id="VVQ26956.1"/>
    </source>
</evidence>
<feature type="transmembrane region" description="Helical" evidence="14">
    <location>
        <begin position="386"/>
        <end position="403"/>
    </location>
</feature>
<dbReference type="Gene3D" id="3.90.550.10">
    <property type="entry name" value="Spore Coat Polysaccharide Biosynthesis Protein SpsA, Chain A"/>
    <property type="match status" value="1"/>
</dbReference>
<dbReference type="Proteomes" id="UP000325645">
    <property type="component" value="Unassembled WGS sequence"/>
</dbReference>
<evidence type="ECO:0000256" key="6">
    <source>
        <dbReference type="ARBA" id="ARBA00022692"/>
    </source>
</evidence>
<evidence type="ECO:0000256" key="11">
    <source>
        <dbReference type="ARBA" id="ARBA00066964"/>
    </source>
</evidence>
<accession>A0A5E7VWF0</accession>
<comment type="catalytic activity">
    <reaction evidence="10">
        <text>a 1,2-diacyl-sn-glycerol + UDP-alpha-D-glucose = a 1,2-diacyl-3-O-(beta-D-glucopyranosyl)-sn-glycerol + UDP + H(+)</text>
        <dbReference type="Rhea" id="RHEA:17285"/>
        <dbReference type="ChEBI" id="CHEBI:15378"/>
        <dbReference type="ChEBI" id="CHEBI:17815"/>
        <dbReference type="ChEBI" id="CHEBI:58223"/>
        <dbReference type="ChEBI" id="CHEBI:58885"/>
        <dbReference type="ChEBI" id="CHEBI:75799"/>
        <dbReference type="EC" id="2.4.1.336"/>
    </reaction>
</comment>
<dbReference type="InterPro" id="IPR001173">
    <property type="entry name" value="Glyco_trans_2-like"/>
</dbReference>
<evidence type="ECO:0000256" key="14">
    <source>
        <dbReference type="SAM" id="Phobius"/>
    </source>
</evidence>
<evidence type="ECO:0000256" key="3">
    <source>
        <dbReference type="ARBA" id="ARBA00022519"/>
    </source>
</evidence>
<evidence type="ECO:0000313" key="17">
    <source>
        <dbReference type="Proteomes" id="UP000325645"/>
    </source>
</evidence>
<comment type="subcellular location">
    <subcellularLocation>
        <location evidence="1">Membrane</location>
        <topology evidence="1">Multi-pass membrane protein</topology>
    </subcellularLocation>
</comment>
<dbReference type="SUPFAM" id="SSF51445">
    <property type="entry name" value="(Trans)glycosidases"/>
    <property type="match status" value="1"/>
</dbReference>
<keyword evidence="4" id="KW-0328">Glycosyltransferase</keyword>
<dbReference type="SUPFAM" id="SSF53448">
    <property type="entry name" value="Nucleotide-diphospho-sugar transferases"/>
    <property type="match status" value="1"/>
</dbReference>
<feature type="domain" description="Glycosyltransferase 2-like" evidence="15">
    <location>
        <begin position="466"/>
        <end position="639"/>
    </location>
</feature>
<dbReference type="EMBL" id="CABVJH010000001">
    <property type="protein sequence ID" value="VVQ26956.1"/>
    <property type="molecule type" value="Genomic_DNA"/>
</dbReference>
<dbReference type="GO" id="GO:0016758">
    <property type="term" value="F:hexosyltransferase activity"/>
    <property type="evidence" value="ECO:0007669"/>
    <property type="project" value="TreeGrafter"/>
</dbReference>
<evidence type="ECO:0000256" key="2">
    <source>
        <dbReference type="ARBA" id="ARBA00004881"/>
    </source>
</evidence>
<feature type="transmembrane region" description="Helical" evidence="14">
    <location>
        <begin position="791"/>
        <end position="813"/>
    </location>
</feature>
<evidence type="ECO:0000256" key="7">
    <source>
        <dbReference type="ARBA" id="ARBA00022842"/>
    </source>
</evidence>
<evidence type="ECO:0000256" key="5">
    <source>
        <dbReference type="ARBA" id="ARBA00022679"/>
    </source>
</evidence>
<feature type="transmembrane region" description="Helical" evidence="14">
    <location>
        <begin position="757"/>
        <end position="779"/>
    </location>
</feature>
<dbReference type="Pfam" id="PF00535">
    <property type="entry name" value="Glycos_transf_2"/>
    <property type="match status" value="1"/>
</dbReference>
<dbReference type="GO" id="GO:0005886">
    <property type="term" value="C:plasma membrane"/>
    <property type="evidence" value="ECO:0007669"/>
    <property type="project" value="TreeGrafter"/>
</dbReference>
<dbReference type="FunFam" id="3.90.550.10:FF:000164">
    <property type="entry name" value="Beta-(1-3)-glucosyl transferase"/>
    <property type="match status" value="1"/>
</dbReference>
<dbReference type="AlphaFoldDB" id="A0A5E7VWF0"/>
<proteinExistence type="predicted"/>